<dbReference type="AlphaFoldDB" id="E9H8V2"/>
<dbReference type="Pfam" id="PF21896">
    <property type="entry name" value="Talin_IBS2B"/>
    <property type="match status" value="1"/>
</dbReference>
<dbReference type="SUPFAM" id="SSF109885">
    <property type="entry name" value="I/LWEQ domain"/>
    <property type="match status" value="1"/>
</dbReference>
<dbReference type="OrthoDB" id="10262320at2759"/>
<reference evidence="3 4" key="1">
    <citation type="journal article" date="2011" name="Science">
        <title>The ecoresponsive genome of Daphnia pulex.</title>
        <authorList>
            <person name="Colbourne J.K."/>
            <person name="Pfrender M.E."/>
            <person name="Gilbert D."/>
            <person name="Thomas W.K."/>
            <person name="Tucker A."/>
            <person name="Oakley T.H."/>
            <person name="Tokishita S."/>
            <person name="Aerts A."/>
            <person name="Arnold G.J."/>
            <person name="Basu M.K."/>
            <person name="Bauer D.J."/>
            <person name="Caceres C.E."/>
            <person name="Carmel L."/>
            <person name="Casola C."/>
            <person name="Choi J.H."/>
            <person name="Detter J.C."/>
            <person name="Dong Q."/>
            <person name="Dusheyko S."/>
            <person name="Eads B.D."/>
            <person name="Frohlich T."/>
            <person name="Geiler-Samerotte K.A."/>
            <person name="Gerlach D."/>
            <person name="Hatcher P."/>
            <person name="Jogdeo S."/>
            <person name="Krijgsveld J."/>
            <person name="Kriventseva E.V."/>
            <person name="Kultz D."/>
            <person name="Laforsch C."/>
            <person name="Lindquist E."/>
            <person name="Lopez J."/>
            <person name="Manak J.R."/>
            <person name="Muller J."/>
            <person name="Pangilinan J."/>
            <person name="Patwardhan R.P."/>
            <person name="Pitluck S."/>
            <person name="Pritham E.J."/>
            <person name="Rechtsteiner A."/>
            <person name="Rho M."/>
            <person name="Rogozin I.B."/>
            <person name="Sakarya O."/>
            <person name="Salamov A."/>
            <person name="Schaack S."/>
            <person name="Shapiro H."/>
            <person name="Shiga Y."/>
            <person name="Skalitzky C."/>
            <person name="Smith Z."/>
            <person name="Souvorov A."/>
            <person name="Sung W."/>
            <person name="Tang Z."/>
            <person name="Tsuchiya D."/>
            <person name="Tu H."/>
            <person name="Vos H."/>
            <person name="Wang M."/>
            <person name="Wolf Y.I."/>
            <person name="Yamagata H."/>
            <person name="Yamada T."/>
            <person name="Ye Y."/>
            <person name="Shaw J.R."/>
            <person name="Andrews J."/>
            <person name="Crease T.J."/>
            <person name="Tang H."/>
            <person name="Lucas S.M."/>
            <person name="Robertson H.M."/>
            <person name="Bork P."/>
            <person name="Koonin E.V."/>
            <person name="Zdobnov E.M."/>
            <person name="Grigoriev I.V."/>
            <person name="Lynch M."/>
            <person name="Boore J.L."/>
        </authorList>
    </citation>
    <scope>NUCLEOTIDE SEQUENCE [LARGE SCALE GENOMIC DNA]</scope>
</reference>
<dbReference type="InParanoid" id="E9H8V2"/>
<organism evidence="3 4">
    <name type="scientific">Daphnia pulex</name>
    <name type="common">Water flea</name>
    <dbReference type="NCBI Taxonomy" id="6669"/>
    <lineage>
        <taxon>Eukaryota</taxon>
        <taxon>Metazoa</taxon>
        <taxon>Ecdysozoa</taxon>
        <taxon>Arthropoda</taxon>
        <taxon>Crustacea</taxon>
        <taxon>Branchiopoda</taxon>
        <taxon>Diplostraca</taxon>
        <taxon>Cladocera</taxon>
        <taxon>Anomopoda</taxon>
        <taxon>Daphniidae</taxon>
        <taxon>Daphnia</taxon>
    </lineage>
</organism>
<proteinExistence type="predicted"/>
<dbReference type="Proteomes" id="UP000000305">
    <property type="component" value="Unassembled WGS sequence"/>
</dbReference>
<keyword evidence="4" id="KW-1185">Reference proteome</keyword>
<dbReference type="InterPro" id="IPR054082">
    <property type="entry name" value="Talin_IBS2B"/>
</dbReference>
<evidence type="ECO:0000256" key="1">
    <source>
        <dbReference type="SAM" id="MobiDB-lite"/>
    </source>
</evidence>
<dbReference type="HOGENOM" id="CLU_1050753_0_0_1"/>
<dbReference type="EMBL" id="GL732606">
    <property type="protein sequence ID" value="EFX71785.1"/>
    <property type="molecule type" value="Genomic_DNA"/>
</dbReference>
<dbReference type="KEGG" id="dpx:DAPPUDRAFT_326812"/>
<dbReference type="GO" id="GO:0003779">
    <property type="term" value="F:actin binding"/>
    <property type="evidence" value="ECO:0007669"/>
    <property type="project" value="InterPro"/>
</dbReference>
<feature type="region of interest" description="Disordered" evidence="1">
    <location>
        <begin position="1"/>
        <end position="26"/>
    </location>
</feature>
<dbReference type="Gene3D" id="1.20.120.230">
    <property type="entry name" value="Alpha-catenin/vinculin-like"/>
    <property type="match status" value="1"/>
</dbReference>
<evidence type="ECO:0000313" key="3">
    <source>
        <dbReference type="EMBL" id="EFX71785.1"/>
    </source>
</evidence>
<accession>E9H8V2</accession>
<evidence type="ECO:0000313" key="4">
    <source>
        <dbReference type="Proteomes" id="UP000000305"/>
    </source>
</evidence>
<dbReference type="PANTHER" id="PTHR19981:SF1">
    <property type="entry name" value="RHEA, ISOFORM B"/>
    <property type="match status" value="1"/>
</dbReference>
<name>E9H8V2_DAPPU</name>
<dbReference type="STRING" id="6669.E9H8V2"/>
<gene>
    <name evidence="3" type="ORF">DAPPUDRAFT_326812</name>
</gene>
<dbReference type="PANTHER" id="PTHR19981">
    <property type="entry name" value="TALIN"/>
    <property type="match status" value="1"/>
</dbReference>
<dbReference type="eggNOG" id="KOG4261">
    <property type="taxonomic scope" value="Eukaryota"/>
</dbReference>
<evidence type="ECO:0000259" key="2">
    <source>
        <dbReference type="Pfam" id="PF21896"/>
    </source>
</evidence>
<dbReference type="InterPro" id="IPR035964">
    <property type="entry name" value="I/LWEQ_dom_sf"/>
</dbReference>
<feature type="domain" description="Talin IBS2B" evidence="2">
    <location>
        <begin position="21"/>
        <end position="112"/>
    </location>
</feature>
<protein>
    <recommendedName>
        <fullName evidence="2">Talin IBS2B domain-containing protein</fullName>
    </recommendedName>
</protein>
<sequence>MEKSKSLGDGMTGIANNAKKSEHEPFGEAVKDVSNAITGLVEAALTSRTTNPVAEKHFVQSAKDWANSTAKLVKEIKALDQDYSQRNRDNCAAATQPLIGVVENLCTFVNSPDFASIPAKISPTACQAQEPITSAVELDSEKSNTESASASTCATQRAEVLTLESPYVGIEKLQPKSIGAHLESEVIQQLMTNYFFQSSLMRLLMFTTTTQIAVMIQVVGFSADTFESIDAKSVGSSMFIPFCTFVCFARMQTSSKENVGCDAWN</sequence>